<feature type="transmembrane region" description="Helical" evidence="2">
    <location>
        <begin position="131"/>
        <end position="150"/>
    </location>
</feature>
<dbReference type="EMBL" id="JAAMPI010000035">
    <property type="protein sequence ID" value="KAF4637122.1"/>
    <property type="molecule type" value="Genomic_DNA"/>
</dbReference>
<sequence>MPSPWWPFDMYGENPGWKPAGPNGTWLYPKVSGDQVSTPDVVNGKRSVQLLSDELVPQQEDHSLLARLPFSLPHIVVPTMRNATLPNNGTLPFAPAEPSLGKLGNPHKYSGRDLSQSLGLSASDAGQAMDLFLIVLVVLFMVGSVAYEILRCAERRQAKKEKKAIDLEKKVAMAEENLKPVLGNDRV</sequence>
<evidence type="ECO:0000313" key="4">
    <source>
        <dbReference type="Proteomes" id="UP000566819"/>
    </source>
</evidence>
<keyword evidence="2" id="KW-0472">Membrane</keyword>
<evidence type="ECO:0000256" key="2">
    <source>
        <dbReference type="SAM" id="Phobius"/>
    </source>
</evidence>
<keyword evidence="1" id="KW-0175">Coiled coil</keyword>
<accession>A0A8H4W7V2</accession>
<proteinExistence type="predicted"/>
<feature type="coiled-coil region" evidence="1">
    <location>
        <begin position="150"/>
        <end position="177"/>
    </location>
</feature>
<reference evidence="3 4" key="1">
    <citation type="submission" date="2020-03" db="EMBL/GenBank/DDBJ databases">
        <title>Draft Genome Sequence of Cudoniella acicularis.</title>
        <authorList>
            <person name="Buettner E."/>
            <person name="Kellner H."/>
        </authorList>
    </citation>
    <scope>NUCLEOTIDE SEQUENCE [LARGE SCALE GENOMIC DNA]</scope>
    <source>
        <strain evidence="3 4">DSM 108380</strain>
    </source>
</reference>
<gene>
    <name evidence="3" type="ORF">G7Y89_g974</name>
</gene>
<dbReference type="Proteomes" id="UP000566819">
    <property type="component" value="Unassembled WGS sequence"/>
</dbReference>
<keyword evidence="4" id="KW-1185">Reference proteome</keyword>
<name>A0A8H4W7V2_9HELO</name>
<dbReference type="AlphaFoldDB" id="A0A8H4W7V2"/>
<evidence type="ECO:0000313" key="3">
    <source>
        <dbReference type="EMBL" id="KAF4637122.1"/>
    </source>
</evidence>
<protein>
    <submittedName>
        <fullName evidence="3">Uncharacterized protein</fullName>
    </submittedName>
</protein>
<keyword evidence="2" id="KW-1133">Transmembrane helix</keyword>
<keyword evidence="2" id="KW-0812">Transmembrane</keyword>
<organism evidence="3 4">
    <name type="scientific">Cudoniella acicularis</name>
    <dbReference type="NCBI Taxonomy" id="354080"/>
    <lineage>
        <taxon>Eukaryota</taxon>
        <taxon>Fungi</taxon>
        <taxon>Dikarya</taxon>
        <taxon>Ascomycota</taxon>
        <taxon>Pezizomycotina</taxon>
        <taxon>Leotiomycetes</taxon>
        <taxon>Helotiales</taxon>
        <taxon>Tricladiaceae</taxon>
        <taxon>Cudoniella</taxon>
    </lineage>
</organism>
<comment type="caution">
    <text evidence="3">The sequence shown here is derived from an EMBL/GenBank/DDBJ whole genome shotgun (WGS) entry which is preliminary data.</text>
</comment>
<evidence type="ECO:0000256" key="1">
    <source>
        <dbReference type="SAM" id="Coils"/>
    </source>
</evidence>